<feature type="transmembrane region" description="Helical" evidence="1">
    <location>
        <begin position="214"/>
        <end position="237"/>
    </location>
</feature>
<dbReference type="Proteomes" id="UP000326838">
    <property type="component" value="Unassembled WGS sequence"/>
</dbReference>
<feature type="transmembrane region" description="Helical" evidence="1">
    <location>
        <begin position="257"/>
        <end position="277"/>
    </location>
</feature>
<keyword evidence="3" id="KW-1185">Reference proteome</keyword>
<name>A0A5N0TBR3_9MICO</name>
<dbReference type="EMBL" id="VYUY01000015">
    <property type="protein sequence ID" value="KAA9132400.1"/>
    <property type="molecule type" value="Genomic_DNA"/>
</dbReference>
<keyword evidence="1" id="KW-0812">Transmembrane</keyword>
<feature type="transmembrane region" description="Helical" evidence="1">
    <location>
        <begin position="48"/>
        <end position="69"/>
    </location>
</feature>
<evidence type="ECO:0000313" key="3">
    <source>
        <dbReference type="Proteomes" id="UP000326838"/>
    </source>
</evidence>
<dbReference type="Pfam" id="PF14897">
    <property type="entry name" value="EpsG"/>
    <property type="match status" value="1"/>
</dbReference>
<accession>A0A5N0TBR3</accession>
<feature type="transmembrane region" description="Helical" evidence="1">
    <location>
        <begin position="340"/>
        <end position="358"/>
    </location>
</feature>
<keyword evidence="1" id="KW-1133">Transmembrane helix</keyword>
<feature type="transmembrane region" description="Helical" evidence="1">
    <location>
        <begin position="289"/>
        <end position="310"/>
    </location>
</feature>
<evidence type="ECO:0000256" key="1">
    <source>
        <dbReference type="SAM" id="Phobius"/>
    </source>
</evidence>
<reference evidence="3" key="1">
    <citation type="submission" date="2019-09" db="EMBL/GenBank/DDBJ databases">
        <title>Mumia zhuanghuii sp. nov. isolated from the intestinal contents of plateau pika (Ochotona curzoniae) in the Qinghai-Tibet plateau of China.</title>
        <authorList>
            <person name="Tian Z."/>
        </authorList>
    </citation>
    <scope>NUCLEOTIDE SEQUENCE [LARGE SCALE GENOMIC DNA]</scope>
    <source>
        <strain evidence="3">L-033</strain>
    </source>
</reference>
<feature type="transmembrane region" description="Helical" evidence="1">
    <location>
        <begin position="180"/>
        <end position="202"/>
    </location>
</feature>
<dbReference type="InterPro" id="IPR049458">
    <property type="entry name" value="EpsG-like"/>
</dbReference>
<feature type="transmembrane region" description="Helical" evidence="1">
    <location>
        <begin position="143"/>
        <end position="168"/>
    </location>
</feature>
<gene>
    <name evidence="2" type="ORF">F6B40_11990</name>
</gene>
<evidence type="ECO:0000313" key="2">
    <source>
        <dbReference type="EMBL" id="KAA9132400.1"/>
    </source>
</evidence>
<sequence>MIYYAAGLLASALMLLYRRPVARTSPLRQLSIPSDALAARLEGRGSRATSTLALVASFSVLTVVASLRYGIGTDYLARYVPMFLAVRQGAEVDVEPGYLALNQAVASVTDEYQWLFALVSVLTMVLVYRFIVRMSLNPALSVFLFVFGGFYLEAFNLGRQGLAVAILLNTVELVMRRKQLGFVLLTLLAASMHLSALVWFAVWPLMWVRLNRFWRIFLTVAIAAVVYLVPELFGSLVGQVAPEYAWYFQSNYGGVRLFDPGGVAIAVILFVLSAIFLRGGPGDRYTTVVVNLQAYLVAILAATLFVAYAFSRLTYYFSPILLLALPLLLSRIHDRLVRRLAMLVIMVALVAVFQWKFIEWRAHEVWPYVWIFDRP</sequence>
<dbReference type="RefSeq" id="WP_150894287.1">
    <property type="nucleotide sequence ID" value="NZ_VYUY01000015.1"/>
</dbReference>
<protein>
    <submittedName>
        <fullName evidence="2">EpsG family protein</fullName>
    </submittedName>
</protein>
<comment type="caution">
    <text evidence="2">The sequence shown here is derived from an EMBL/GenBank/DDBJ whole genome shotgun (WGS) entry which is preliminary data.</text>
</comment>
<dbReference type="AlphaFoldDB" id="A0A5N0TBR3"/>
<keyword evidence="1" id="KW-0472">Membrane</keyword>
<feature type="transmembrane region" description="Helical" evidence="1">
    <location>
        <begin position="112"/>
        <end position="131"/>
    </location>
</feature>
<proteinExistence type="predicted"/>
<feature type="transmembrane region" description="Helical" evidence="1">
    <location>
        <begin position="316"/>
        <end position="333"/>
    </location>
</feature>
<organism evidence="2 3">
    <name type="scientific">Microbacterium caowuchunii</name>
    <dbReference type="NCBI Taxonomy" id="2614638"/>
    <lineage>
        <taxon>Bacteria</taxon>
        <taxon>Bacillati</taxon>
        <taxon>Actinomycetota</taxon>
        <taxon>Actinomycetes</taxon>
        <taxon>Micrococcales</taxon>
        <taxon>Microbacteriaceae</taxon>
        <taxon>Microbacterium</taxon>
    </lineage>
</organism>